<dbReference type="InterPro" id="IPR009057">
    <property type="entry name" value="Homeodomain-like_sf"/>
</dbReference>
<dbReference type="GO" id="GO:0043565">
    <property type="term" value="F:sequence-specific DNA binding"/>
    <property type="evidence" value="ECO:0007669"/>
    <property type="project" value="InterPro"/>
</dbReference>
<keyword evidence="3" id="KW-0805">Transcription regulation</keyword>
<dbReference type="Proteomes" id="UP000005019">
    <property type="component" value="Unassembled WGS sequence"/>
</dbReference>
<dbReference type="PROSITE" id="PS50045">
    <property type="entry name" value="SIGMA54_INTERACT_4"/>
    <property type="match status" value="1"/>
</dbReference>
<dbReference type="InterPro" id="IPR002197">
    <property type="entry name" value="HTH_Fis"/>
</dbReference>
<evidence type="ECO:0000259" key="6">
    <source>
        <dbReference type="PROSITE" id="PS50045"/>
    </source>
</evidence>
<reference evidence="7 8" key="1">
    <citation type="journal article" date="2011" name="J. Bacteriol.">
        <title>Genome sequence of Methyloversatilis universalis FAM5T, a methylotrophic representative of the order Rhodocyclales.</title>
        <authorList>
            <person name="Kittichotirat W."/>
            <person name="Good N.M."/>
            <person name="Hall R."/>
            <person name="Bringel F."/>
            <person name="Lajus A."/>
            <person name="Medigue C."/>
            <person name="Smalley N.E."/>
            <person name="Beck D."/>
            <person name="Bumgarner R."/>
            <person name="Vuilleumier S."/>
            <person name="Kalyuzhnaya M.G."/>
        </authorList>
    </citation>
    <scope>NUCLEOTIDE SEQUENCE [LARGE SCALE GENOMIC DNA]</scope>
    <source>
        <strain evidence="8">ATCC BAA-1314 / JCM 13912 / FAM5</strain>
    </source>
</reference>
<comment type="caution">
    <text evidence="7">The sequence shown here is derived from an EMBL/GenBank/DDBJ whole genome shotgun (WGS) entry which is preliminary data.</text>
</comment>
<evidence type="ECO:0000256" key="1">
    <source>
        <dbReference type="ARBA" id="ARBA00022741"/>
    </source>
</evidence>
<dbReference type="PANTHER" id="PTHR32071:SF81">
    <property type="entry name" value="PROPIONATE CATABOLISM OPERON REGULATORY PROTEIN"/>
    <property type="match status" value="1"/>
</dbReference>
<dbReference type="InterPro" id="IPR029016">
    <property type="entry name" value="GAF-like_dom_sf"/>
</dbReference>
<dbReference type="OrthoDB" id="9761705at2"/>
<dbReference type="PROSITE" id="PS00676">
    <property type="entry name" value="SIGMA54_INTERACT_2"/>
    <property type="match status" value="1"/>
</dbReference>
<evidence type="ECO:0000256" key="5">
    <source>
        <dbReference type="ARBA" id="ARBA00023163"/>
    </source>
</evidence>
<dbReference type="AlphaFoldDB" id="F5R9U2"/>
<organism evidence="7 8">
    <name type="scientific">Methyloversatilis universalis (strain ATCC BAA-1314 / DSM 25237 / JCM 13912 / CCUG 52030 / FAM5)</name>
    <dbReference type="NCBI Taxonomy" id="1000565"/>
    <lineage>
        <taxon>Bacteria</taxon>
        <taxon>Pseudomonadati</taxon>
        <taxon>Pseudomonadota</taxon>
        <taxon>Betaproteobacteria</taxon>
        <taxon>Nitrosomonadales</taxon>
        <taxon>Sterolibacteriaceae</taxon>
        <taxon>Methyloversatilis</taxon>
    </lineage>
</organism>
<keyword evidence="1" id="KW-0547">Nucleotide-binding</keyword>
<dbReference type="Pfam" id="PF01590">
    <property type="entry name" value="GAF"/>
    <property type="match status" value="1"/>
</dbReference>
<feature type="domain" description="Sigma-54 factor interaction" evidence="6">
    <location>
        <begin position="353"/>
        <end position="583"/>
    </location>
</feature>
<dbReference type="GO" id="GO:0006355">
    <property type="term" value="P:regulation of DNA-templated transcription"/>
    <property type="evidence" value="ECO:0007669"/>
    <property type="project" value="InterPro"/>
</dbReference>
<dbReference type="InterPro" id="IPR003018">
    <property type="entry name" value="GAF"/>
</dbReference>
<evidence type="ECO:0000313" key="7">
    <source>
        <dbReference type="EMBL" id="EGK72672.1"/>
    </source>
</evidence>
<dbReference type="Gene3D" id="1.10.8.60">
    <property type="match status" value="1"/>
</dbReference>
<dbReference type="InterPro" id="IPR025944">
    <property type="entry name" value="Sigma_54_int_dom_CS"/>
</dbReference>
<keyword evidence="4" id="KW-0238">DNA-binding</keyword>
<evidence type="ECO:0000256" key="2">
    <source>
        <dbReference type="ARBA" id="ARBA00022840"/>
    </source>
</evidence>
<protein>
    <submittedName>
        <fullName evidence="7">Sigma54-dependent activator protein</fullName>
    </submittedName>
</protein>
<keyword evidence="8" id="KW-1185">Reference proteome</keyword>
<dbReference type="PROSITE" id="PS00675">
    <property type="entry name" value="SIGMA54_INTERACT_1"/>
    <property type="match status" value="1"/>
</dbReference>
<dbReference type="Pfam" id="PF00158">
    <property type="entry name" value="Sigma54_activat"/>
    <property type="match status" value="1"/>
</dbReference>
<dbReference type="Gene3D" id="1.10.10.60">
    <property type="entry name" value="Homeodomain-like"/>
    <property type="match status" value="1"/>
</dbReference>
<evidence type="ECO:0000313" key="8">
    <source>
        <dbReference type="Proteomes" id="UP000005019"/>
    </source>
</evidence>
<dbReference type="GO" id="GO:0005524">
    <property type="term" value="F:ATP binding"/>
    <property type="evidence" value="ECO:0007669"/>
    <property type="project" value="UniProtKB-KW"/>
</dbReference>
<dbReference type="Gene3D" id="3.40.50.300">
    <property type="entry name" value="P-loop containing nucleotide triphosphate hydrolases"/>
    <property type="match status" value="1"/>
</dbReference>
<keyword evidence="5" id="KW-0804">Transcription</keyword>
<dbReference type="PRINTS" id="PR01590">
    <property type="entry name" value="HTHFIS"/>
</dbReference>
<dbReference type="Gene3D" id="3.30.450.40">
    <property type="match status" value="1"/>
</dbReference>
<proteinExistence type="predicted"/>
<dbReference type="InterPro" id="IPR027417">
    <property type="entry name" value="P-loop_NTPase"/>
</dbReference>
<evidence type="ECO:0000256" key="3">
    <source>
        <dbReference type="ARBA" id="ARBA00023015"/>
    </source>
</evidence>
<name>F5R9U2_METUF</name>
<dbReference type="eggNOG" id="COG3284">
    <property type="taxonomic scope" value="Bacteria"/>
</dbReference>
<dbReference type="InterPro" id="IPR003593">
    <property type="entry name" value="AAA+_ATPase"/>
</dbReference>
<dbReference type="InterPro" id="IPR025943">
    <property type="entry name" value="Sigma_54_int_dom_ATP-bd_2"/>
</dbReference>
<dbReference type="SMART" id="SM00382">
    <property type="entry name" value="AAA"/>
    <property type="match status" value="1"/>
</dbReference>
<keyword evidence="2" id="KW-0067">ATP-binding</keyword>
<dbReference type="EMBL" id="AFHG01000032">
    <property type="protein sequence ID" value="EGK72672.1"/>
    <property type="molecule type" value="Genomic_DNA"/>
</dbReference>
<dbReference type="SUPFAM" id="SSF52540">
    <property type="entry name" value="P-loop containing nucleoside triphosphate hydrolases"/>
    <property type="match status" value="1"/>
</dbReference>
<dbReference type="Pfam" id="PF25601">
    <property type="entry name" value="AAA_lid_14"/>
    <property type="match status" value="1"/>
</dbReference>
<dbReference type="CDD" id="cd00009">
    <property type="entry name" value="AAA"/>
    <property type="match status" value="1"/>
</dbReference>
<dbReference type="InterPro" id="IPR058031">
    <property type="entry name" value="AAA_lid_NorR"/>
</dbReference>
<dbReference type="InterPro" id="IPR025662">
    <property type="entry name" value="Sigma_54_int_dom_ATP-bd_1"/>
</dbReference>
<dbReference type="PROSITE" id="PS00688">
    <property type="entry name" value="SIGMA54_INTERACT_3"/>
    <property type="match status" value="1"/>
</dbReference>
<dbReference type="SUPFAM" id="SSF46689">
    <property type="entry name" value="Homeodomain-like"/>
    <property type="match status" value="1"/>
</dbReference>
<evidence type="ECO:0000256" key="4">
    <source>
        <dbReference type="ARBA" id="ARBA00023125"/>
    </source>
</evidence>
<dbReference type="Pfam" id="PF02954">
    <property type="entry name" value="HTH_8"/>
    <property type="match status" value="1"/>
</dbReference>
<dbReference type="PANTHER" id="PTHR32071">
    <property type="entry name" value="TRANSCRIPTIONAL REGULATORY PROTEIN"/>
    <property type="match status" value="1"/>
</dbReference>
<sequence length="682" mass="74648">MELRDDDQSQMFSRPERDRDVMTHWERLLSGEECSSDALRRLIDDSWRRCLNAHVDPGKFQAPPPLSENSLYSLQQKHGDLLTASTPVMAMARDFLAETGTIMVLTDHSGTILSLEGDPGTRDEAGVMNMMPGASWSETACGTNAIGTAIAVRHPVQIHSAEHYCAGIKRWTCSSTVILDPYDNSVLGAIDVSGLQQTYNKHSLALVVATASKIEGRLAKHEMGIRFRLLERCMHRLTHSTSDGVIVFDRRGNPVKANERAEQALNQLAEGRIGSRRLDLASLTLGHATDDGLPAGLQGWIAPEWLEPVIENGQRIGTLLTIPIFKPRAPHGVAAPAAEASSAPHEPSKLDCVVGKDTALMEAVERARHLSRSNVPVLLLGETGVGKEVFARGIHDCGSAKSAPFVAVNCGGLSRELLATELFGYAEGSFTGARRGGMMGKIEAANGGTLFLDELGEMPLDMQPHLLRVLEEGEIYRLGENAPRKVKFRLICATNRDLRKEVTDGRFRMDLYYRVAVTSVRIPPLRERLGDIPALSRALMEKLAAQHGVPVPVLTGVELNELSSYSWPGNVRELRNVLESMLLTGERPRALMAPEAVRGIRPFESVGGMEQIISSAVEHRESRRLEEAERDAILNAIDDSHGNMALAARSLGIAKSTLYLKLKKFGLDALVERAREVHAKGH</sequence>
<dbReference type="InterPro" id="IPR002078">
    <property type="entry name" value="Sigma_54_int"/>
</dbReference>
<dbReference type="STRING" id="1000565.METUNv1_01014"/>
<gene>
    <name evidence="7" type="ORF">METUNv1_01014</name>
</gene>
<dbReference type="FunFam" id="3.40.50.300:FF:000006">
    <property type="entry name" value="DNA-binding transcriptional regulator NtrC"/>
    <property type="match status" value="1"/>
</dbReference>
<accession>F5R9U2</accession>